<dbReference type="Proteomes" id="UP000597338">
    <property type="component" value="Unassembled WGS sequence"/>
</dbReference>
<reference evidence="2" key="1">
    <citation type="journal article" date="2019" name="Int. J. Syst. Evol. Microbiol.">
        <title>The Global Catalogue of Microorganisms (GCM) 10K type strain sequencing project: providing services to taxonomists for standard genome sequencing and annotation.</title>
        <authorList>
            <consortium name="The Broad Institute Genomics Platform"/>
            <consortium name="The Broad Institute Genome Sequencing Center for Infectious Disease"/>
            <person name="Wu L."/>
            <person name="Ma J."/>
        </authorList>
    </citation>
    <scope>NUCLEOTIDE SEQUENCE [LARGE SCALE GENOMIC DNA]</scope>
    <source>
        <strain evidence="2">CGMCC 1.15342</strain>
    </source>
</reference>
<organism evidence="1 2">
    <name type="scientific">Parapedobacter defluvii</name>
    <dbReference type="NCBI Taxonomy" id="2045106"/>
    <lineage>
        <taxon>Bacteria</taxon>
        <taxon>Pseudomonadati</taxon>
        <taxon>Bacteroidota</taxon>
        <taxon>Sphingobacteriia</taxon>
        <taxon>Sphingobacteriales</taxon>
        <taxon>Sphingobacteriaceae</taxon>
        <taxon>Parapedobacter</taxon>
    </lineage>
</organism>
<evidence type="ECO:0000313" key="1">
    <source>
        <dbReference type="EMBL" id="GGC14244.1"/>
    </source>
</evidence>
<gene>
    <name evidence="1" type="ORF">GCM10011386_02420</name>
</gene>
<evidence type="ECO:0000313" key="2">
    <source>
        <dbReference type="Proteomes" id="UP000597338"/>
    </source>
</evidence>
<protein>
    <recommendedName>
        <fullName evidence="3">Lipoprotein</fullName>
    </recommendedName>
</protein>
<name>A0ABQ1L1U5_9SPHI</name>
<sequence>MACLLIAGCKKKDLIPVPKEHNEFLRLAYETDHIFPEGFYQEADPTSSTYYVNTVSIKPQPERKHEWIELHTDDERQALTWVELSRENSSGQTVPQGSSQTAKYFEYPARTESGHIIRFRVHKSSYFEPTLDKFNPDHTIGRYKGVMDMPAVAELIQYLWVNYNMNLGGYQIAGNRVLETEGSVNDTTYTCRIRSLSITYGDWGLHDVIYVNDHYFSLSKATGILQYEKNVEIAEIRGNYNGGGL</sequence>
<proteinExistence type="predicted"/>
<comment type="caution">
    <text evidence="1">The sequence shown here is derived from an EMBL/GenBank/DDBJ whole genome shotgun (WGS) entry which is preliminary data.</text>
</comment>
<accession>A0ABQ1L1U5</accession>
<dbReference type="EMBL" id="BMIK01000001">
    <property type="protein sequence ID" value="GGC14244.1"/>
    <property type="molecule type" value="Genomic_DNA"/>
</dbReference>
<keyword evidence="2" id="KW-1185">Reference proteome</keyword>
<evidence type="ECO:0008006" key="3">
    <source>
        <dbReference type="Google" id="ProtNLM"/>
    </source>
</evidence>